<dbReference type="PANTHER" id="PTHR28180">
    <property type="entry name" value="CONSERVED MITOCHONDRIAL PROTEIN-RELATED"/>
    <property type="match status" value="1"/>
</dbReference>
<dbReference type="EMBL" id="JABCKV010001283">
    <property type="protein sequence ID" value="KAG5640061.1"/>
    <property type="molecule type" value="Genomic_DNA"/>
</dbReference>
<proteinExistence type="predicted"/>
<keyword evidence="2" id="KW-1185">Reference proteome</keyword>
<dbReference type="OrthoDB" id="5537330at2759"/>
<dbReference type="InterPro" id="IPR052999">
    <property type="entry name" value="PTS1_Protein"/>
</dbReference>
<gene>
    <name evidence="1" type="ORF">DXG03_001374</name>
</gene>
<dbReference type="Gene3D" id="1.20.1290.10">
    <property type="entry name" value="AhpD-like"/>
    <property type="match status" value="1"/>
</dbReference>
<dbReference type="SUPFAM" id="SSF69118">
    <property type="entry name" value="AhpD-like"/>
    <property type="match status" value="1"/>
</dbReference>
<accession>A0A9P7K6D7</accession>
<dbReference type="PANTHER" id="PTHR28180:SF2">
    <property type="entry name" value="PEROXISOMAL PROTEIN 2"/>
    <property type="match status" value="1"/>
</dbReference>
<evidence type="ECO:0000313" key="2">
    <source>
        <dbReference type="Proteomes" id="UP000775547"/>
    </source>
</evidence>
<dbReference type="AlphaFoldDB" id="A0A9P7K6D7"/>
<organism evidence="1 2">
    <name type="scientific">Asterophora parasitica</name>
    <dbReference type="NCBI Taxonomy" id="117018"/>
    <lineage>
        <taxon>Eukaryota</taxon>
        <taxon>Fungi</taxon>
        <taxon>Dikarya</taxon>
        <taxon>Basidiomycota</taxon>
        <taxon>Agaricomycotina</taxon>
        <taxon>Agaricomycetes</taxon>
        <taxon>Agaricomycetidae</taxon>
        <taxon>Agaricales</taxon>
        <taxon>Tricholomatineae</taxon>
        <taxon>Lyophyllaceae</taxon>
        <taxon>Asterophora</taxon>
    </lineage>
</organism>
<dbReference type="Proteomes" id="UP000775547">
    <property type="component" value="Unassembled WGS sequence"/>
</dbReference>
<comment type="caution">
    <text evidence="1">The sequence shown here is derived from an EMBL/GenBank/DDBJ whole genome shotgun (WGS) entry which is preliminary data.</text>
</comment>
<evidence type="ECO:0000313" key="1">
    <source>
        <dbReference type="EMBL" id="KAG5640061.1"/>
    </source>
</evidence>
<protein>
    <recommendedName>
        <fullName evidence="3">Carboxymuconolactone decarboxylase-like domain-containing protein</fullName>
    </recommendedName>
</protein>
<sequence length="95" mass="10438">MGWFSNTIGYGMTYGFTEILSPLETSYTLVAALVASDSLRQIQWHLDGARRRGATYEEIQAVRTISMEVASLSGIKWRNGVPEVKDNIVATADGP</sequence>
<dbReference type="InterPro" id="IPR029032">
    <property type="entry name" value="AhpD-like"/>
</dbReference>
<name>A0A9P7K6D7_9AGAR</name>
<evidence type="ECO:0008006" key="3">
    <source>
        <dbReference type="Google" id="ProtNLM"/>
    </source>
</evidence>
<reference evidence="1" key="2">
    <citation type="submission" date="2021-10" db="EMBL/GenBank/DDBJ databases">
        <title>Phylogenomics reveals ancestral predisposition of the termite-cultivated fungus Termitomyces towards a domesticated lifestyle.</title>
        <authorList>
            <person name="Auxier B."/>
            <person name="Grum-Grzhimaylo A."/>
            <person name="Cardenas M.E."/>
            <person name="Lodge J.D."/>
            <person name="Laessoe T."/>
            <person name="Pedersen O."/>
            <person name="Smith M.E."/>
            <person name="Kuyper T.W."/>
            <person name="Franco-Molano E.A."/>
            <person name="Baroni T.J."/>
            <person name="Aanen D.K."/>
        </authorList>
    </citation>
    <scope>NUCLEOTIDE SEQUENCE</scope>
    <source>
        <strain evidence="1">AP01</strain>
        <tissue evidence="1">Mycelium</tissue>
    </source>
</reference>
<reference evidence="1" key="1">
    <citation type="submission" date="2020-07" db="EMBL/GenBank/DDBJ databases">
        <authorList>
            <person name="Nieuwenhuis M."/>
            <person name="Van De Peppel L.J.J."/>
        </authorList>
    </citation>
    <scope>NUCLEOTIDE SEQUENCE</scope>
    <source>
        <strain evidence="1">AP01</strain>
        <tissue evidence="1">Mycelium</tissue>
    </source>
</reference>